<gene>
    <name evidence="2" type="ORF">MSPICULIGERA_LOCUS290</name>
</gene>
<evidence type="ECO:0000313" key="2">
    <source>
        <dbReference type="EMBL" id="CAJ0557532.1"/>
    </source>
</evidence>
<keyword evidence="3" id="KW-1185">Reference proteome</keyword>
<reference evidence="2" key="1">
    <citation type="submission" date="2023-06" db="EMBL/GenBank/DDBJ databases">
        <authorList>
            <person name="Delattre M."/>
        </authorList>
    </citation>
    <scope>NUCLEOTIDE SEQUENCE</scope>
    <source>
        <strain evidence="2">AF72</strain>
    </source>
</reference>
<sequence>MLEIAVRHQLRRPVLARMLDIEEARLPIQEDVNQAGTAISNILCNLLKDTSLAPVTNNQLCEDLLAIIKGMVDAAGLRGEHDAQCLLRRVEYAVYGYIDRCPDTPPEASPVGASRLDQKGVSPGYGTSNQ</sequence>
<evidence type="ECO:0000256" key="1">
    <source>
        <dbReference type="SAM" id="MobiDB-lite"/>
    </source>
</evidence>
<proteinExistence type="predicted"/>
<accession>A0AA36C336</accession>
<evidence type="ECO:0000313" key="3">
    <source>
        <dbReference type="Proteomes" id="UP001177023"/>
    </source>
</evidence>
<dbReference type="AlphaFoldDB" id="A0AA36C336"/>
<name>A0AA36C336_9BILA</name>
<feature type="non-terminal residue" evidence="2">
    <location>
        <position position="130"/>
    </location>
</feature>
<dbReference type="Proteomes" id="UP001177023">
    <property type="component" value="Unassembled WGS sequence"/>
</dbReference>
<protein>
    <submittedName>
        <fullName evidence="2">Uncharacterized protein</fullName>
    </submittedName>
</protein>
<dbReference type="EMBL" id="CATQJA010000034">
    <property type="protein sequence ID" value="CAJ0557532.1"/>
    <property type="molecule type" value="Genomic_DNA"/>
</dbReference>
<feature type="region of interest" description="Disordered" evidence="1">
    <location>
        <begin position="106"/>
        <end position="130"/>
    </location>
</feature>
<comment type="caution">
    <text evidence="2">The sequence shown here is derived from an EMBL/GenBank/DDBJ whole genome shotgun (WGS) entry which is preliminary data.</text>
</comment>
<organism evidence="2 3">
    <name type="scientific">Mesorhabditis spiculigera</name>
    <dbReference type="NCBI Taxonomy" id="96644"/>
    <lineage>
        <taxon>Eukaryota</taxon>
        <taxon>Metazoa</taxon>
        <taxon>Ecdysozoa</taxon>
        <taxon>Nematoda</taxon>
        <taxon>Chromadorea</taxon>
        <taxon>Rhabditida</taxon>
        <taxon>Rhabditina</taxon>
        <taxon>Rhabditomorpha</taxon>
        <taxon>Rhabditoidea</taxon>
        <taxon>Rhabditidae</taxon>
        <taxon>Mesorhabditinae</taxon>
        <taxon>Mesorhabditis</taxon>
    </lineage>
</organism>